<gene>
    <name evidence="1" type="ordered locus">BbuZS7_G27</name>
</gene>
<dbReference type="KEGG" id="bbz:BbuZS7_G27"/>
<organism evidence="1 2">
    <name type="scientific">Borreliella burgdorferi (strain ZS7)</name>
    <name type="common">Borrelia burgdorferi</name>
    <dbReference type="NCBI Taxonomy" id="445985"/>
    <lineage>
        <taxon>Bacteria</taxon>
        <taxon>Pseudomonadati</taxon>
        <taxon>Spirochaetota</taxon>
        <taxon>Spirochaetia</taxon>
        <taxon>Spirochaetales</taxon>
        <taxon>Borreliaceae</taxon>
        <taxon>Borreliella</taxon>
    </lineage>
</organism>
<dbReference type="Proteomes" id="UP000006901">
    <property type="component" value="Plasmid ZS7_lp28-2"/>
</dbReference>
<dbReference type="RefSeq" id="WP_010256627.1">
    <property type="nucleotide sequence ID" value="NC_011779.1"/>
</dbReference>
<sequence>MNAIKNINELLDAVDVKNALLKGLESSFGSEKLDIVNEGMTFTSSLLKFILYIKDKIEKNNEDQAAVEQIDKRLKDTIELSIQAYKAYKDSGGDFSEYKKLLKLRDEVTSKMLKDLQNQVQGGK</sequence>
<name>A0A0H3C3B8_BORBZ</name>
<proteinExistence type="predicted"/>
<dbReference type="EMBL" id="CP001209">
    <property type="protein sequence ID" value="ACK75322.1"/>
    <property type="molecule type" value="Genomic_DNA"/>
</dbReference>
<evidence type="ECO:0000313" key="1">
    <source>
        <dbReference type="EMBL" id="ACK75322.1"/>
    </source>
</evidence>
<keyword evidence="1" id="KW-0614">Plasmid</keyword>
<accession>A0A0H3C3B8</accession>
<dbReference type="HOGENOM" id="CLU_163182_0_0_12"/>
<geneLocation type="plasmid" evidence="1 2">
    <name>ZS7_lp28-2</name>
</geneLocation>
<protein>
    <submittedName>
        <fullName evidence="1">Uncharacterized protein</fullName>
    </submittedName>
</protein>
<dbReference type="AlphaFoldDB" id="A0A0H3C3B8"/>
<reference evidence="1 2" key="1">
    <citation type="journal article" date="2011" name="J. Bacteriol.">
        <title>Whole-genome sequences of thirteen isolates of Borrelia burgdorferi.</title>
        <authorList>
            <person name="Schutzer S.E."/>
            <person name="Fraser-Liggett C.M."/>
            <person name="Casjens S.R."/>
            <person name="Qiu W.G."/>
            <person name="Dunn J.J."/>
            <person name="Mongodin E.F."/>
            <person name="Luft B.J."/>
        </authorList>
    </citation>
    <scope>NUCLEOTIDE SEQUENCE [LARGE SCALE GENOMIC DNA]</scope>
    <source>
        <strain evidence="1 2">ZS7</strain>
        <plasmid evidence="1 2">ZS7_lp28-2</plasmid>
    </source>
</reference>
<evidence type="ECO:0000313" key="2">
    <source>
        <dbReference type="Proteomes" id="UP000006901"/>
    </source>
</evidence>